<reference evidence="3" key="1">
    <citation type="submission" date="2021-09" db="EMBL/GenBank/DDBJ databases">
        <authorList>
            <consortium name="AG Swart"/>
            <person name="Singh M."/>
            <person name="Singh A."/>
            <person name="Seah K."/>
            <person name="Emmerich C."/>
        </authorList>
    </citation>
    <scope>NUCLEOTIDE SEQUENCE</scope>
    <source>
        <strain evidence="3">ATCC30299</strain>
    </source>
</reference>
<evidence type="ECO:0008006" key="5">
    <source>
        <dbReference type="Google" id="ProtNLM"/>
    </source>
</evidence>
<evidence type="ECO:0000256" key="1">
    <source>
        <dbReference type="ARBA" id="ARBA00022441"/>
    </source>
</evidence>
<dbReference type="Gene3D" id="2.120.10.80">
    <property type="entry name" value="Kelch-type beta propeller"/>
    <property type="match status" value="2"/>
</dbReference>
<dbReference type="SUPFAM" id="SSF117281">
    <property type="entry name" value="Kelch motif"/>
    <property type="match status" value="2"/>
</dbReference>
<gene>
    <name evidence="3" type="ORF">BSTOLATCC_MIC9733</name>
</gene>
<name>A0AAU9IL54_9CILI</name>
<dbReference type="EMBL" id="CAJZBQ010000011">
    <property type="protein sequence ID" value="CAG9313932.1"/>
    <property type="molecule type" value="Genomic_DNA"/>
</dbReference>
<dbReference type="Pfam" id="PF24681">
    <property type="entry name" value="Kelch_KLHDC2_KLHL20_DRC7"/>
    <property type="match status" value="2"/>
</dbReference>
<accession>A0AAU9IL54</accession>
<protein>
    <recommendedName>
        <fullName evidence="5">Kelch repeat-containing protein</fullName>
    </recommendedName>
</protein>
<dbReference type="PANTHER" id="PTHR46093">
    <property type="entry name" value="ACYL-COA-BINDING DOMAIN-CONTAINING PROTEIN 5"/>
    <property type="match status" value="1"/>
</dbReference>
<dbReference type="InterPro" id="IPR015915">
    <property type="entry name" value="Kelch-typ_b-propeller"/>
</dbReference>
<dbReference type="AlphaFoldDB" id="A0AAU9IL54"/>
<proteinExistence type="predicted"/>
<keyword evidence="4" id="KW-1185">Reference proteome</keyword>
<evidence type="ECO:0000313" key="4">
    <source>
        <dbReference type="Proteomes" id="UP001162131"/>
    </source>
</evidence>
<keyword evidence="1" id="KW-0880">Kelch repeat</keyword>
<organism evidence="3 4">
    <name type="scientific">Blepharisma stoltei</name>
    <dbReference type="NCBI Taxonomy" id="1481888"/>
    <lineage>
        <taxon>Eukaryota</taxon>
        <taxon>Sar</taxon>
        <taxon>Alveolata</taxon>
        <taxon>Ciliophora</taxon>
        <taxon>Postciliodesmatophora</taxon>
        <taxon>Heterotrichea</taxon>
        <taxon>Heterotrichida</taxon>
        <taxon>Blepharismidae</taxon>
        <taxon>Blepharisma</taxon>
    </lineage>
</organism>
<keyword evidence="2" id="KW-0677">Repeat</keyword>
<dbReference type="Proteomes" id="UP001162131">
    <property type="component" value="Unassembled WGS sequence"/>
</dbReference>
<evidence type="ECO:0000313" key="3">
    <source>
        <dbReference type="EMBL" id="CAG9313932.1"/>
    </source>
</evidence>
<comment type="caution">
    <text evidence="3">The sequence shown here is derived from an EMBL/GenBank/DDBJ whole genome shotgun (WGS) entry which is preliminary data.</text>
</comment>
<dbReference type="PANTHER" id="PTHR46093:SF18">
    <property type="entry name" value="FIBRONECTIN TYPE-III DOMAIN-CONTAINING PROTEIN"/>
    <property type="match status" value="1"/>
</dbReference>
<evidence type="ECO:0000256" key="2">
    <source>
        <dbReference type="ARBA" id="ARBA00022737"/>
    </source>
</evidence>
<sequence>MSSDKNLKESIIPFKISRFPNSESQFLQTNRKQIKLRLPYVHSQTHHPTIETDLSGKNLNSPPSVDEMLSTFRSRLSEHSTELLPKFESNIDLLKSLKWKSSLSAPKLHKGNIFKNLKTIKRKNKEDTKINSKKSKESIDIYNIFAGSQNQVTNNFENFHEIEDFEFEKKKEENSAYGCWYIKNPSGTHPSSREESQLVVLNKKAYIFGGQSRIKQGDVKELDIISWSWSILSTDYSPHGISGHSMVAYKRNLVIFGGTSSHSKNLGIRRCSNKIGILSLKENKWQFYKGVNDWPSPRRNHAASSLGRDLLIYGGISQEGEFLDDLWVFDMKEKSWIFPEVAAPECPCELSHATLTPVFLDMIKEDSSISILSVSKNQKSIEINNSGFYLFGGHTYDGEASNKMYGLYIREGKLLWLEIAGKGNAPVPRYGHSACAIKFKIYIFGGRNDLMFNTYGDSCLNDLNVFNVETLTWETIQIHGASPEGRWGHTMAGYGTRILFFGGMCHKKYMTSDLYCLETCKDIAEDLHKTDRPIGMFEVSGVAKFGIELKALINNLIKHN</sequence>